<dbReference type="Gene3D" id="1.50.40.10">
    <property type="entry name" value="Mitochondrial carrier domain"/>
    <property type="match status" value="1"/>
</dbReference>
<keyword evidence="11" id="KW-1185">Reference proteome</keyword>
<comment type="caution">
    <text evidence="10">The sequence shown here is derived from an EMBL/GenBank/DDBJ whole genome shotgun (WGS) entry which is preliminary data.</text>
</comment>
<evidence type="ECO:0000256" key="8">
    <source>
        <dbReference type="PROSITE-ProRule" id="PRU00282"/>
    </source>
</evidence>
<keyword evidence="6" id="KW-1133">Transmembrane helix</keyword>
<keyword evidence="7 8" id="KW-0472">Membrane</keyword>
<evidence type="ECO:0000256" key="5">
    <source>
        <dbReference type="ARBA" id="ARBA00022737"/>
    </source>
</evidence>
<evidence type="ECO:0000256" key="1">
    <source>
        <dbReference type="ARBA" id="ARBA00004141"/>
    </source>
</evidence>
<accession>X6MI71</accession>
<evidence type="ECO:0000313" key="10">
    <source>
        <dbReference type="EMBL" id="ETO13132.1"/>
    </source>
</evidence>
<dbReference type="PROSITE" id="PS50920">
    <property type="entry name" value="SOLCAR"/>
    <property type="match status" value="2"/>
</dbReference>
<evidence type="ECO:0000256" key="7">
    <source>
        <dbReference type="ARBA" id="ARBA00023136"/>
    </source>
</evidence>
<dbReference type="OrthoDB" id="276989at2759"/>
<dbReference type="GO" id="GO:0016020">
    <property type="term" value="C:membrane"/>
    <property type="evidence" value="ECO:0007669"/>
    <property type="project" value="UniProtKB-SubCell"/>
</dbReference>
<organism evidence="10 11">
    <name type="scientific">Reticulomyxa filosa</name>
    <dbReference type="NCBI Taxonomy" id="46433"/>
    <lineage>
        <taxon>Eukaryota</taxon>
        <taxon>Sar</taxon>
        <taxon>Rhizaria</taxon>
        <taxon>Retaria</taxon>
        <taxon>Foraminifera</taxon>
        <taxon>Monothalamids</taxon>
        <taxon>Reticulomyxidae</taxon>
        <taxon>Reticulomyxa</taxon>
    </lineage>
</organism>
<dbReference type="EMBL" id="ASPP01020802">
    <property type="protein sequence ID" value="ETO13132.1"/>
    <property type="molecule type" value="Genomic_DNA"/>
</dbReference>
<feature type="repeat" description="Solcar" evidence="8">
    <location>
        <begin position="89"/>
        <end position="177"/>
    </location>
</feature>
<dbReference type="Proteomes" id="UP000023152">
    <property type="component" value="Unassembled WGS sequence"/>
</dbReference>
<evidence type="ECO:0000256" key="9">
    <source>
        <dbReference type="RuleBase" id="RU000488"/>
    </source>
</evidence>
<keyword evidence="3 9" id="KW-0813">Transport</keyword>
<dbReference type="Pfam" id="PF00153">
    <property type="entry name" value="Mito_carr"/>
    <property type="match status" value="2"/>
</dbReference>
<dbReference type="InterPro" id="IPR018108">
    <property type="entry name" value="MCP_transmembrane"/>
</dbReference>
<gene>
    <name evidence="10" type="ORF">RFI_24242</name>
</gene>
<dbReference type="SUPFAM" id="SSF103506">
    <property type="entry name" value="Mitochondrial carrier"/>
    <property type="match status" value="1"/>
</dbReference>
<sequence length="184" mass="21083">MLSAGIGEISACLVRVPTEIVKQRMQTGKYSHFTNALKDIYGKQRLRGFYVGYFTTVSREIPFSFIQFPIWERLKTIWSEYQFNHQRDIAPWQAALCGSVAGSISAAVTTPLDVIKTRLMLQVDAHGKPYHGFWNIVSRVHAEEGSLGFFKGIAPRVTWIFIGGFFFFGAYEKSKSVLRPWWDY</sequence>
<keyword evidence="4 8" id="KW-0812">Transmembrane</keyword>
<reference evidence="10 11" key="1">
    <citation type="journal article" date="2013" name="Curr. Biol.">
        <title>The Genome of the Foraminiferan Reticulomyxa filosa.</title>
        <authorList>
            <person name="Glockner G."/>
            <person name="Hulsmann N."/>
            <person name="Schleicher M."/>
            <person name="Noegel A.A."/>
            <person name="Eichinger L."/>
            <person name="Gallinger C."/>
            <person name="Pawlowski J."/>
            <person name="Sierra R."/>
            <person name="Euteneuer U."/>
            <person name="Pillet L."/>
            <person name="Moustafa A."/>
            <person name="Platzer M."/>
            <person name="Groth M."/>
            <person name="Szafranski K."/>
            <person name="Schliwa M."/>
        </authorList>
    </citation>
    <scope>NUCLEOTIDE SEQUENCE [LARGE SCALE GENOMIC DNA]</scope>
</reference>
<feature type="repeat" description="Solcar" evidence="8">
    <location>
        <begin position="1"/>
        <end position="77"/>
    </location>
</feature>
<evidence type="ECO:0000256" key="3">
    <source>
        <dbReference type="ARBA" id="ARBA00022448"/>
    </source>
</evidence>
<dbReference type="AlphaFoldDB" id="X6MI71"/>
<evidence type="ECO:0000313" key="11">
    <source>
        <dbReference type="Proteomes" id="UP000023152"/>
    </source>
</evidence>
<evidence type="ECO:0000256" key="6">
    <source>
        <dbReference type="ARBA" id="ARBA00022989"/>
    </source>
</evidence>
<comment type="similarity">
    <text evidence="2 9">Belongs to the mitochondrial carrier (TC 2.A.29) family.</text>
</comment>
<name>X6MI71_RETFI</name>
<comment type="subcellular location">
    <subcellularLocation>
        <location evidence="1">Membrane</location>
        <topology evidence="1">Multi-pass membrane protein</topology>
    </subcellularLocation>
</comment>
<dbReference type="OMA" id="RIMLSHE"/>
<evidence type="ECO:0000256" key="2">
    <source>
        <dbReference type="ARBA" id="ARBA00006375"/>
    </source>
</evidence>
<protein>
    <submittedName>
        <fullName evidence="10">Uncharacterized protein</fullName>
    </submittedName>
</protein>
<keyword evidence="5" id="KW-0677">Repeat</keyword>
<proteinExistence type="inferred from homology"/>
<dbReference type="InterPro" id="IPR023395">
    <property type="entry name" value="MCP_dom_sf"/>
</dbReference>
<evidence type="ECO:0000256" key="4">
    <source>
        <dbReference type="ARBA" id="ARBA00022692"/>
    </source>
</evidence>
<dbReference type="PANTHER" id="PTHR45667">
    <property type="entry name" value="S-ADENOSYLMETHIONINE MITOCHONDRIAL CARRIER PROTEIN"/>
    <property type="match status" value="1"/>
</dbReference>